<keyword evidence="3" id="KW-1185">Reference proteome</keyword>
<dbReference type="GO" id="GO:0005886">
    <property type="term" value="C:plasma membrane"/>
    <property type="evidence" value="ECO:0007669"/>
    <property type="project" value="TreeGrafter"/>
</dbReference>
<dbReference type="GO" id="GO:0002040">
    <property type="term" value="P:sprouting angiogenesis"/>
    <property type="evidence" value="ECO:0007669"/>
    <property type="project" value="TreeGrafter"/>
</dbReference>
<dbReference type="InterPro" id="IPR039016">
    <property type="entry name" value="RECK"/>
</dbReference>
<dbReference type="GO" id="GO:0001955">
    <property type="term" value="P:blood vessel maturation"/>
    <property type="evidence" value="ECO:0007669"/>
    <property type="project" value="TreeGrafter"/>
</dbReference>
<comment type="caution">
    <text evidence="2">The sequence shown here is derived from an EMBL/GenBank/DDBJ whole genome shotgun (WGS) entry which is preliminary data.</text>
</comment>
<dbReference type="InterPro" id="IPR056976">
    <property type="entry name" value="EGF1_RECK"/>
</dbReference>
<evidence type="ECO:0000313" key="3">
    <source>
        <dbReference type="Proteomes" id="UP000551758"/>
    </source>
</evidence>
<evidence type="ECO:0000259" key="1">
    <source>
        <dbReference type="Pfam" id="PF25027"/>
    </source>
</evidence>
<dbReference type="EMBL" id="JACDTQ010002517">
    <property type="protein sequence ID" value="KAF5917794.1"/>
    <property type="molecule type" value="Genomic_DNA"/>
</dbReference>
<sequence>MSIKFEQGLWISGPSTLGNIVEEVTHPCNPSPCPTSELCEVNRRGCPSGDPCLPYSLYGEMAYSVGCVIFVCAGCKLGEASDFIVRQGTLIQVPSSAGEVGCYKICSCGQIPTADLLPQPARSTMKLIFIKKNYDNFLLQKLNEQRTCKE</sequence>
<dbReference type="PANTHER" id="PTHR13487:SF3">
    <property type="entry name" value="REVERSION-INDUCING CYSTEINE-RICH PROTEIN WITH KAZAL MOTIFS"/>
    <property type="match status" value="1"/>
</dbReference>
<gene>
    <name evidence="2" type="ORF">HPG69_013634</name>
</gene>
<dbReference type="AlphaFoldDB" id="A0A7J7EQB8"/>
<dbReference type="Pfam" id="PF25027">
    <property type="entry name" value="EGF1_RECK"/>
    <property type="match status" value="1"/>
</dbReference>
<evidence type="ECO:0000313" key="2">
    <source>
        <dbReference type="EMBL" id="KAF5917794.1"/>
    </source>
</evidence>
<accession>A0A7J7EQB8</accession>
<reference evidence="2 3" key="1">
    <citation type="journal article" date="2020" name="Mol. Biol. Evol.">
        <title>Interspecific Gene Flow and the Evolution of Specialization in Black and White Rhinoceros.</title>
        <authorList>
            <person name="Moodley Y."/>
            <person name="Westbury M.V."/>
            <person name="Russo I.M."/>
            <person name="Gopalakrishnan S."/>
            <person name="Rakotoarivelo A."/>
            <person name="Olsen R.A."/>
            <person name="Prost S."/>
            <person name="Tunstall T."/>
            <person name="Ryder O.A."/>
            <person name="Dalen L."/>
            <person name="Bruford M.W."/>
        </authorList>
    </citation>
    <scope>NUCLEOTIDE SEQUENCE [LARGE SCALE GENOMIC DNA]</scope>
    <source>
        <strain evidence="2">SBR-YM</strain>
        <tissue evidence="2">Skin</tissue>
    </source>
</reference>
<organism evidence="2 3">
    <name type="scientific">Diceros bicornis minor</name>
    <name type="common">South-central black rhinoceros</name>
    <dbReference type="NCBI Taxonomy" id="77932"/>
    <lineage>
        <taxon>Eukaryota</taxon>
        <taxon>Metazoa</taxon>
        <taxon>Chordata</taxon>
        <taxon>Craniata</taxon>
        <taxon>Vertebrata</taxon>
        <taxon>Euteleostomi</taxon>
        <taxon>Mammalia</taxon>
        <taxon>Eutheria</taxon>
        <taxon>Laurasiatheria</taxon>
        <taxon>Perissodactyla</taxon>
        <taxon>Rhinocerotidae</taxon>
        <taxon>Diceros</taxon>
    </lineage>
</organism>
<dbReference type="GO" id="GO:0008191">
    <property type="term" value="F:metalloendopeptidase inhibitor activity"/>
    <property type="evidence" value="ECO:0007669"/>
    <property type="project" value="InterPro"/>
</dbReference>
<protein>
    <recommendedName>
        <fullName evidence="1">Reversion-inducing cysteine-rich protein with Kazal EGF-like 1 domain-containing protein</fullName>
    </recommendedName>
</protein>
<dbReference type="Proteomes" id="UP000551758">
    <property type="component" value="Unassembled WGS sequence"/>
</dbReference>
<dbReference type="PANTHER" id="PTHR13487">
    <property type="entry name" value="SERINE PROTEASE INHIBITOR"/>
    <property type="match status" value="1"/>
</dbReference>
<dbReference type="GO" id="GO:0030198">
    <property type="term" value="P:extracellular matrix organization"/>
    <property type="evidence" value="ECO:0007669"/>
    <property type="project" value="TreeGrafter"/>
</dbReference>
<name>A0A7J7EQB8_DICBM</name>
<proteinExistence type="predicted"/>
<feature type="domain" description="Reversion-inducing cysteine-rich protein with Kazal EGF-like 1" evidence="1">
    <location>
        <begin position="74"/>
        <end position="110"/>
    </location>
</feature>